<protein>
    <submittedName>
        <fullName evidence="2">Uncharacterized protein</fullName>
    </submittedName>
</protein>
<sequence>MWLCLRTGRQRISFVLCMSLQGCWCSVLFSPAAFCFTLPQLAVKLLVCSFLPPGQWLLQLVGWGSFGALLLDPHKQAMIVVSGGFCWCLSQVLIVLAFLRFTPYIHE</sequence>
<accession>A0A7S4GGW6</accession>
<dbReference type="PROSITE" id="PS51257">
    <property type="entry name" value="PROKAR_LIPOPROTEIN"/>
    <property type="match status" value="1"/>
</dbReference>
<feature type="transmembrane region" description="Helical" evidence="1">
    <location>
        <begin position="78"/>
        <end position="99"/>
    </location>
</feature>
<dbReference type="AlphaFoldDB" id="A0A7S4GGW6"/>
<evidence type="ECO:0000256" key="1">
    <source>
        <dbReference type="SAM" id="Phobius"/>
    </source>
</evidence>
<gene>
    <name evidence="2" type="ORF">EGYM00163_LOCUS48115</name>
</gene>
<keyword evidence="1" id="KW-1133">Transmembrane helix</keyword>
<evidence type="ECO:0000313" key="2">
    <source>
        <dbReference type="EMBL" id="CAE0836751.1"/>
    </source>
</evidence>
<name>A0A7S4GGW6_9EUGL</name>
<organism evidence="2">
    <name type="scientific">Eutreptiella gymnastica</name>
    <dbReference type="NCBI Taxonomy" id="73025"/>
    <lineage>
        <taxon>Eukaryota</taxon>
        <taxon>Discoba</taxon>
        <taxon>Euglenozoa</taxon>
        <taxon>Euglenida</taxon>
        <taxon>Spirocuta</taxon>
        <taxon>Euglenophyceae</taxon>
        <taxon>Eutreptiales</taxon>
        <taxon>Eutreptiaceae</taxon>
        <taxon>Eutreptiella</taxon>
    </lineage>
</organism>
<dbReference type="EMBL" id="HBJA01139800">
    <property type="protein sequence ID" value="CAE0836751.1"/>
    <property type="molecule type" value="Transcribed_RNA"/>
</dbReference>
<proteinExistence type="predicted"/>
<keyword evidence="1" id="KW-0472">Membrane</keyword>
<feature type="transmembrane region" description="Helical" evidence="1">
    <location>
        <begin position="12"/>
        <end position="34"/>
    </location>
</feature>
<keyword evidence="1" id="KW-0812">Transmembrane</keyword>
<reference evidence="2" key="1">
    <citation type="submission" date="2021-01" db="EMBL/GenBank/DDBJ databases">
        <authorList>
            <person name="Corre E."/>
            <person name="Pelletier E."/>
            <person name="Niang G."/>
            <person name="Scheremetjew M."/>
            <person name="Finn R."/>
            <person name="Kale V."/>
            <person name="Holt S."/>
            <person name="Cochrane G."/>
            <person name="Meng A."/>
            <person name="Brown T."/>
            <person name="Cohen L."/>
        </authorList>
    </citation>
    <scope>NUCLEOTIDE SEQUENCE</scope>
    <source>
        <strain evidence="2">CCMP1594</strain>
    </source>
</reference>